<dbReference type="InterPro" id="IPR006746">
    <property type="entry name" value="26S_Psome_Rpn12"/>
</dbReference>
<dbReference type="GO" id="GO:0005634">
    <property type="term" value="C:nucleus"/>
    <property type="evidence" value="ECO:0007669"/>
    <property type="project" value="TreeGrafter"/>
</dbReference>
<evidence type="ECO:0000256" key="1">
    <source>
        <dbReference type="ARBA" id="ARBA00022942"/>
    </source>
</evidence>
<protein>
    <recommendedName>
        <fullName evidence="2">CSN8/PSMD8/EIF3K domain-containing protein</fullName>
    </recommendedName>
</protein>
<dbReference type="GO" id="GO:0008541">
    <property type="term" value="C:proteasome regulatory particle, lid subcomplex"/>
    <property type="evidence" value="ECO:0007669"/>
    <property type="project" value="TreeGrafter"/>
</dbReference>
<name>A0A7S0BZC8_9STRA</name>
<dbReference type="GO" id="GO:0005829">
    <property type="term" value="C:cytosol"/>
    <property type="evidence" value="ECO:0007669"/>
    <property type="project" value="TreeGrafter"/>
</dbReference>
<dbReference type="Pfam" id="PF10075">
    <property type="entry name" value="CSN8_PSD8_EIF3K"/>
    <property type="match status" value="1"/>
</dbReference>
<accession>A0A7S0BZC8</accession>
<dbReference type="InterPro" id="IPR033464">
    <property type="entry name" value="CSN8_PSD8_EIF3K"/>
</dbReference>
<dbReference type="PANTHER" id="PTHR12387">
    <property type="entry name" value="26S PROTEASOME NON-ATPASE REGULATORY SUBUNIT 8"/>
    <property type="match status" value="1"/>
</dbReference>
<gene>
    <name evidence="3" type="ORF">PINE0816_LOCUS4368</name>
</gene>
<sequence length="279" mass="30984">MDLKAGNLLSELSTAVTSSNVDKGKDVLAQLKILMLDFPPNLSASPQLLDVAISTYENGILLSLHDDDGLGDMDSFARNMTQLKPLYAMSPITPADDAKFQKKCHVLGLNLMNLLVENNLSEFHSELEELVTQPEAMTSSKYITFPISLERQLMVGSYDEILLSLTTESSMPDKSYGTFMENLLTTVRDSIGDCIEMSYKTMKLVDAAKMMKYDSVKELLEYVEEMRGSASEGSGSDWIIEDDELCFQPPETGKKASDIPSMKLIEQSLSYATELERIV</sequence>
<dbReference type="GO" id="GO:0043161">
    <property type="term" value="P:proteasome-mediated ubiquitin-dependent protein catabolic process"/>
    <property type="evidence" value="ECO:0007669"/>
    <property type="project" value="TreeGrafter"/>
</dbReference>
<keyword evidence="1" id="KW-0647">Proteasome</keyword>
<feature type="domain" description="CSN8/PSMD8/EIF3K" evidence="2">
    <location>
        <begin position="105"/>
        <end position="225"/>
    </location>
</feature>
<dbReference type="AlphaFoldDB" id="A0A7S0BZC8"/>
<organism evidence="3">
    <name type="scientific">Proboscia inermis</name>
    <dbReference type="NCBI Taxonomy" id="420281"/>
    <lineage>
        <taxon>Eukaryota</taxon>
        <taxon>Sar</taxon>
        <taxon>Stramenopiles</taxon>
        <taxon>Ochrophyta</taxon>
        <taxon>Bacillariophyta</taxon>
        <taxon>Coscinodiscophyceae</taxon>
        <taxon>Rhizosoleniophycidae</taxon>
        <taxon>Rhizosoleniales</taxon>
        <taxon>Rhizosoleniaceae</taxon>
        <taxon>Proboscia</taxon>
    </lineage>
</organism>
<reference evidence="3" key="1">
    <citation type="submission" date="2021-01" db="EMBL/GenBank/DDBJ databases">
        <authorList>
            <person name="Corre E."/>
            <person name="Pelletier E."/>
            <person name="Niang G."/>
            <person name="Scheremetjew M."/>
            <person name="Finn R."/>
            <person name="Kale V."/>
            <person name="Holt S."/>
            <person name="Cochrane G."/>
            <person name="Meng A."/>
            <person name="Brown T."/>
            <person name="Cohen L."/>
        </authorList>
    </citation>
    <scope>NUCLEOTIDE SEQUENCE</scope>
    <source>
        <strain evidence="3">CCAP1064/1</strain>
    </source>
</reference>
<dbReference type="Gene3D" id="1.25.40.990">
    <property type="match status" value="1"/>
</dbReference>
<dbReference type="PANTHER" id="PTHR12387:SF0">
    <property type="entry name" value="26S PROTEASOME NON-ATPASE REGULATORY SUBUNIT 8"/>
    <property type="match status" value="1"/>
</dbReference>
<evidence type="ECO:0000259" key="2">
    <source>
        <dbReference type="Pfam" id="PF10075"/>
    </source>
</evidence>
<proteinExistence type="predicted"/>
<dbReference type="EMBL" id="HBEL01009131">
    <property type="protein sequence ID" value="CAD8408248.1"/>
    <property type="molecule type" value="Transcribed_RNA"/>
</dbReference>
<evidence type="ECO:0000313" key="3">
    <source>
        <dbReference type="EMBL" id="CAD8408248.1"/>
    </source>
</evidence>